<dbReference type="FunFam" id="3.40.50.300:FF:000032">
    <property type="entry name" value="Export ABC transporter ATP-binding protein"/>
    <property type="match status" value="1"/>
</dbReference>
<dbReference type="InterPro" id="IPR015854">
    <property type="entry name" value="ABC_transpr_LolD-like"/>
</dbReference>
<keyword evidence="3 6" id="KW-0067">ATP-binding</keyword>
<dbReference type="Gene3D" id="3.40.50.300">
    <property type="entry name" value="P-loop containing nucleotide triphosphate hydrolases"/>
    <property type="match status" value="1"/>
</dbReference>
<evidence type="ECO:0000256" key="2">
    <source>
        <dbReference type="ARBA" id="ARBA00022741"/>
    </source>
</evidence>
<evidence type="ECO:0000313" key="6">
    <source>
        <dbReference type="EMBL" id="MBA2117677.1"/>
    </source>
</evidence>
<keyword evidence="7" id="KW-1185">Reference proteome</keyword>
<dbReference type="InterPro" id="IPR027417">
    <property type="entry name" value="P-loop_NTPase"/>
</dbReference>
<dbReference type="InterPro" id="IPR003593">
    <property type="entry name" value="AAA+_ATPase"/>
</dbReference>
<dbReference type="Proteomes" id="UP000551616">
    <property type="component" value="Unassembled WGS sequence"/>
</dbReference>
<dbReference type="RefSeq" id="WP_207399052.1">
    <property type="nucleotide sequence ID" value="NZ_JABRWO010000018.1"/>
</dbReference>
<evidence type="ECO:0000313" key="7">
    <source>
        <dbReference type="Proteomes" id="UP000551616"/>
    </source>
</evidence>
<sequence>MNFSSQTSPPLVVERVVKKFRRAQTVVTALSGVDLTVRAGEFMVIMGASGSGKSTLLHAMAGLTDVDEGKVLVNGQDLSPLSDVQLTKFRGKEIGLVFQAFNLIPSLSAEENIRLPAPAGSDLAERVVQLLQRLNLQGRRLHKPGALSGGEQQRVAIARALICDPAIVLADEPTGSLDYDAGQHICQLLQELARDHGRTIIAVTHEPNVAMWADRVVVMRDGRNVDEFNPDGSRDPQKVAIQYQGLLRRPMESV</sequence>
<keyword evidence="1" id="KW-0813">Transport</keyword>
<accession>A0A7V9A9P1</accession>
<dbReference type="InterPro" id="IPR003439">
    <property type="entry name" value="ABC_transporter-like_ATP-bd"/>
</dbReference>
<dbReference type="GO" id="GO:0005524">
    <property type="term" value="F:ATP binding"/>
    <property type="evidence" value="ECO:0007669"/>
    <property type="project" value="UniProtKB-KW"/>
</dbReference>
<feature type="domain" description="ABC transporter" evidence="5">
    <location>
        <begin position="11"/>
        <end position="246"/>
    </location>
</feature>
<evidence type="ECO:0000259" key="5">
    <source>
        <dbReference type="PROSITE" id="PS50893"/>
    </source>
</evidence>
<evidence type="ECO:0000256" key="4">
    <source>
        <dbReference type="ARBA" id="ARBA00038388"/>
    </source>
</evidence>
<dbReference type="GO" id="GO:0016887">
    <property type="term" value="F:ATP hydrolysis activity"/>
    <property type="evidence" value="ECO:0007669"/>
    <property type="project" value="InterPro"/>
</dbReference>
<evidence type="ECO:0000256" key="1">
    <source>
        <dbReference type="ARBA" id="ARBA00022448"/>
    </source>
</evidence>
<gene>
    <name evidence="6" type="primary">lolD_5</name>
    <name evidence="6" type="ORF">HOV93_48780</name>
</gene>
<dbReference type="PROSITE" id="PS00211">
    <property type="entry name" value="ABC_TRANSPORTER_1"/>
    <property type="match status" value="1"/>
</dbReference>
<dbReference type="Pfam" id="PF00005">
    <property type="entry name" value="ABC_tran"/>
    <property type="match status" value="1"/>
</dbReference>
<organism evidence="6 7">
    <name type="scientific">Bremerella alba</name>
    <dbReference type="NCBI Taxonomy" id="980252"/>
    <lineage>
        <taxon>Bacteria</taxon>
        <taxon>Pseudomonadati</taxon>
        <taxon>Planctomycetota</taxon>
        <taxon>Planctomycetia</taxon>
        <taxon>Pirellulales</taxon>
        <taxon>Pirellulaceae</taxon>
        <taxon>Bremerella</taxon>
    </lineage>
</organism>
<dbReference type="GO" id="GO:0005886">
    <property type="term" value="C:plasma membrane"/>
    <property type="evidence" value="ECO:0007669"/>
    <property type="project" value="TreeGrafter"/>
</dbReference>
<dbReference type="CDD" id="cd03255">
    <property type="entry name" value="ABC_MJ0796_LolCDE_FtsE"/>
    <property type="match status" value="1"/>
</dbReference>
<reference evidence="6 7" key="1">
    <citation type="submission" date="2020-05" db="EMBL/GenBank/DDBJ databases">
        <title>Bremerella alba sp. nov., a novel planctomycete isolated from the surface of the macroalga Fucus spiralis.</title>
        <authorList>
            <person name="Godinho O."/>
            <person name="Botelho R."/>
            <person name="Albuquerque L."/>
            <person name="Wiegand S."/>
            <person name="Da Costa M.S."/>
            <person name="Lobo-Da-Cunha A."/>
            <person name="Jogler C."/>
            <person name="Lage O.M."/>
        </authorList>
    </citation>
    <scope>NUCLEOTIDE SEQUENCE [LARGE SCALE GENOMIC DNA]</scope>
    <source>
        <strain evidence="6 7">FF15</strain>
    </source>
</reference>
<dbReference type="GO" id="GO:0022857">
    <property type="term" value="F:transmembrane transporter activity"/>
    <property type="evidence" value="ECO:0007669"/>
    <property type="project" value="TreeGrafter"/>
</dbReference>
<keyword evidence="2" id="KW-0547">Nucleotide-binding</keyword>
<dbReference type="EC" id="3.6.3.-" evidence="6"/>
<dbReference type="SMART" id="SM00382">
    <property type="entry name" value="AAA"/>
    <property type="match status" value="1"/>
</dbReference>
<comment type="similarity">
    <text evidence="4">Belongs to the ABC transporter superfamily. Macrolide exporter (TC 3.A.1.122) family.</text>
</comment>
<dbReference type="InterPro" id="IPR017911">
    <property type="entry name" value="MacB-like_ATP-bd"/>
</dbReference>
<dbReference type="SUPFAM" id="SSF52540">
    <property type="entry name" value="P-loop containing nucleoside triphosphate hydrolases"/>
    <property type="match status" value="1"/>
</dbReference>
<dbReference type="InterPro" id="IPR017871">
    <property type="entry name" value="ABC_transporter-like_CS"/>
</dbReference>
<dbReference type="PROSITE" id="PS50893">
    <property type="entry name" value="ABC_TRANSPORTER_2"/>
    <property type="match status" value="1"/>
</dbReference>
<protein>
    <submittedName>
        <fullName evidence="6">Lipoprotein-releasing system ATP-binding protein LolD</fullName>
        <ecNumber evidence="6">3.6.3.-</ecNumber>
    </submittedName>
</protein>
<dbReference type="GO" id="GO:0098796">
    <property type="term" value="C:membrane protein complex"/>
    <property type="evidence" value="ECO:0007669"/>
    <property type="project" value="UniProtKB-ARBA"/>
</dbReference>
<dbReference type="PANTHER" id="PTHR24220:SF86">
    <property type="entry name" value="ABC TRANSPORTER ABCH.1"/>
    <property type="match status" value="1"/>
</dbReference>
<evidence type="ECO:0000256" key="3">
    <source>
        <dbReference type="ARBA" id="ARBA00022840"/>
    </source>
</evidence>
<dbReference type="AlphaFoldDB" id="A0A7V9A9P1"/>
<dbReference type="EMBL" id="JABRWO010000018">
    <property type="protein sequence ID" value="MBA2117677.1"/>
    <property type="molecule type" value="Genomic_DNA"/>
</dbReference>
<keyword evidence="6" id="KW-0449">Lipoprotein</keyword>
<keyword evidence="6" id="KW-0378">Hydrolase</keyword>
<name>A0A7V9A9P1_9BACT</name>
<comment type="caution">
    <text evidence="6">The sequence shown here is derived from an EMBL/GenBank/DDBJ whole genome shotgun (WGS) entry which is preliminary data.</text>
</comment>
<proteinExistence type="inferred from homology"/>
<dbReference type="PANTHER" id="PTHR24220">
    <property type="entry name" value="IMPORT ATP-BINDING PROTEIN"/>
    <property type="match status" value="1"/>
</dbReference>